<keyword evidence="4" id="KW-1185">Reference proteome</keyword>
<dbReference type="InterPro" id="IPR051477">
    <property type="entry name" value="Expansin_CellWall"/>
</dbReference>
<keyword evidence="1 2" id="KW-0732">Signal</keyword>
<dbReference type="OrthoDB" id="623670at2759"/>
<sequence>MFSSATKFSAVVAVVVSSVALLAVPATAIPINTTVSARATFAGDGTFYEAGIGACGIVNTDADLIAAVGHGTFDTFPGATANPNLNPICGKKIIANFGGKSVTVAITDRCAGCAGAADLDFTPTAFGLLADLSVGRIHGVTWDFA</sequence>
<dbReference type="Proteomes" id="UP000518752">
    <property type="component" value="Unassembled WGS sequence"/>
</dbReference>
<evidence type="ECO:0000313" key="3">
    <source>
        <dbReference type="EMBL" id="KAF5385546.1"/>
    </source>
</evidence>
<dbReference type="InterPro" id="IPR036908">
    <property type="entry name" value="RlpA-like_sf"/>
</dbReference>
<evidence type="ECO:0000313" key="4">
    <source>
        <dbReference type="Proteomes" id="UP000518752"/>
    </source>
</evidence>
<organism evidence="3 4">
    <name type="scientific">Collybiopsis confluens</name>
    <dbReference type="NCBI Taxonomy" id="2823264"/>
    <lineage>
        <taxon>Eukaryota</taxon>
        <taxon>Fungi</taxon>
        <taxon>Dikarya</taxon>
        <taxon>Basidiomycota</taxon>
        <taxon>Agaricomycotina</taxon>
        <taxon>Agaricomycetes</taxon>
        <taxon>Agaricomycetidae</taxon>
        <taxon>Agaricales</taxon>
        <taxon>Marasmiineae</taxon>
        <taxon>Omphalotaceae</taxon>
        <taxon>Collybiopsis</taxon>
    </lineage>
</organism>
<comment type="caution">
    <text evidence="3">The sequence shown here is derived from an EMBL/GenBank/DDBJ whole genome shotgun (WGS) entry which is preliminary data.</text>
</comment>
<dbReference type="CDD" id="cd22191">
    <property type="entry name" value="DPBB_RlpA_EXP_N-like"/>
    <property type="match status" value="1"/>
</dbReference>
<evidence type="ECO:0008006" key="5">
    <source>
        <dbReference type="Google" id="ProtNLM"/>
    </source>
</evidence>
<evidence type="ECO:0000256" key="1">
    <source>
        <dbReference type="ARBA" id="ARBA00022729"/>
    </source>
</evidence>
<dbReference type="SUPFAM" id="SSF50685">
    <property type="entry name" value="Barwin-like endoglucanases"/>
    <property type="match status" value="1"/>
</dbReference>
<accession>A0A8H5HL81</accession>
<feature type="chain" id="PRO_5034003331" description="RlpA-like protein double-psi beta-barrel domain-containing protein" evidence="2">
    <location>
        <begin position="29"/>
        <end position="145"/>
    </location>
</feature>
<evidence type="ECO:0000256" key="2">
    <source>
        <dbReference type="SAM" id="SignalP"/>
    </source>
</evidence>
<dbReference type="PANTHER" id="PTHR31836:SF28">
    <property type="entry name" value="SRCR DOMAIN-CONTAINING PROTEIN-RELATED"/>
    <property type="match status" value="1"/>
</dbReference>
<gene>
    <name evidence="3" type="ORF">D9757_006762</name>
</gene>
<dbReference type="Gene3D" id="2.40.40.10">
    <property type="entry name" value="RlpA-like domain"/>
    <property type="match status" value="1"/>
</dbReference>
<protein>
    <recommendedName>
        <fullName evidence="5">RlpA-like protein double-psi beta-barrel domain-containing protein</fullName>
    </recommendedName>
</protein>
<reference evidence="3 4" key="1">
    <citation type="journal article" date="2020" name="ISME J.">
        <title>Uncovering the hidden diversity of litter-decomposition mechanisms in mushroom-forming fungi.</title>
        <authorList>
            <person name="Floudas D."/>
            <person name="Bentzer J."/>
            <person name="Ahren D."/>
            <person name="Johansson T."/>
            <person name="Persson P."/>
            <person name="Tunlid A."/>
        </authorList>
    </citation>
    <scope>NUCLEOTIDE SEQUENCE [LARGE SCALE GENOMIC DNA]</scope>
    <source>
        <strain evidence="3 4">CBS 406.79</strain>
    </source>
</reference>
<dbReference type="PANTHER" id="PTHR31836">
    <property type="match status" value="1"/>
</dbReference>
<name>A0A8H5HL81_9AGAR</name>
<proteinExistence type="predicted"/>
<dbReference type="EMBL" id="JAACJN010000039">
    <property type="protein sequence ID" value="KAF5385546.1"/>
    <property type="molecule type" value="Genomic_DNA"/>
</dbReference>
<dbReference type="AlphaFoldDB" id="A0A8H5HL81"/>
<feature type="signal peptide" evidence="2">
    <location>
        <begin position="1"/>
        <end position="28"/>
    </location>
</feature>